<gene>
    <name evidence="2" type="ORF">IAB71_02795</name>
</gene>
<dbReference type="SUPFAM" id="SSF56281">
    <property type="entry name" value="Metallo-hydrolase/oxidoreductase"/>
    <property type="match status" value="1"/>
</dbReference>
<sequence length="263" mass="29501">MKVWVLMENTSLSPDFCSEHGLSLWIESGNCRLLFDTGQSEKFARNAGQLGVDLAEADLAVLSHGHYDHGGGLKKFLEENEKAPVYLSCHAFEKHFSGRERDIGLDPALQACGRLVYVREKKELGGGMVLYPSGGFRPVYPVDASGLTTFRDGRWMKEDFRHELYLLIREGGRRILFSGCSHAGILNIMEWLRPDILVGGFHLKHLDPDGAGKAVLEQMAEKLKTYDTVYYTCHCTGTAQYAYLKEKMGDRLHYLAAGEHLTL</sequence>
<dbReference type="EMBL" id="DVOO01000009">
    <property type="protein sequence ID" value="HIV24706.1"/>
    <property type="molecule type" value="Genomic_DNA"/>
</dbReference>
<dbReference type="InterPro" id="IPR041712">
    <property type="entry name" value="DHPS-like_MBL-fold"/>
</dbReference>
<evidence type="ECO:0000259" key="1">
    <source>
        <dbReference type="SMART" id="SM00849"/>
    </source>
</evidence>
<evidence type="ECO:0000313" key="2">
    <source>
        <dbReference type="EMBL" id="HIV24706.1"/>
    </source>
</evidence>
<dbReference type="InterPro" id="IPR036866">
    <property type="entry name" value="RibonucZ/Hydroxyglut_hydro"/>
</dbReference>
<proteinExistence type="predicted"/>
<feature type="domain" description="Metallo-beta-lactamase" evidence="1">
    <location>
        <begin position="20"/>
        <end position="234"/>
    </location>
</feature>
<dbReference type="InterPro" id="IPR001279">
    <property type="entry name" value="Metallo-B-lactamas"/>
</dbReference>
<dbReference type="CDD" id="cd07713">
    <property type="entry name" value="DHPS-like_MBL-fold"/>
    <property type="match status" value="1"/>
</dbReference>
<reference evidence="2" key="2">
    <citation type="journal article" date="2021" name="PeerJ">
        <title>Extensive microbial diversity within the chicken gut microbiome revealed by metagenomics and culture.</title>
        <authorList>
            <person name="Gilroy R."/>
            <person name="Ravi A."/>
            <person name="Getino M."/>
            <person name="Pursley I."/>
            <person name="Horton D.L."/>
            <person name="Alikhan N.F."/>
            <person name="Baker D."/>
            <person name="Gharbi K."/>
            <person name="Hall N."/>
            <person name="Watson M."/>
            <person name="Adriaenssens E.M."/>
            <person name="Foster-Nyarko E."/>
            <person name="Jarju S."/>
            <person name="Secka A."/>
            <person name="Antonio M."/>
            <person name="Oren A."/>
            <person name="Chaudhuri R.R."/>
            <person name="La Ragione R."/>
            <person name="Hildebrand F."/>
            <person name="Pallen M.J."/>
        </authorList>
    </citation>
    <scope>NUCLEOTIDE SEQUENCE</scope>
    <source>
        <strain evidence="2">CHK188-20938</strain>
    </source>
</reference>
<evidence type="ECO:0000313" key="3">
    <source>
        <dbReference type="Proteomes" id="UP000824169"/>
    </source>
</evidence>
<accession>A0A9D1P1E0</accession>
<dbReference type="SMART" id="SM00849">
    <property type="entry name" value="Lactamase_B"/>
    <property type="match status" value="1"/>
</dbReference>
<comment type="caution">
    <text evidence="2">The sequence shown here is derived from an EMBL/GenBank/DDBJ whole genome shotgun (WGS) entry which is preliminary data.</text>
</comment>
<dbReference type="Gene3D" id="3.60.15.10">
    <property type="entry name" value="Ribonuclease Z/Hydroxyacylglutathione hydrolase-like"/>
    <property type="match status" value="1"/>
</dbReference>
<dbReference type="Pfam" id="PF00753">
    <property type="entry name" value="Lactamase_B"/>
    <property type="match status" value="1"/>
</dbReference>
<dbReference type="InterPro" id="IPR052926">
    <property type="entry name" value="Metallo-beta-lactamase_dom"/>
</dbReference>
<dbReference type="PANTHER" id="PTHR13754:SF13">
    <property type="entry name" value="METALLO-BETA-LACTAMASE SUPERFAMILY PROTEIN (AFU_ORTHOLOGUE AFUA_3G07630)"/>
    <property type="match status" value="1"/>
</dbReference>
<dbReference type="Proteomes" id="UP000824169">
    <property type="component" value="Unassembled WGS sequence"/>
</dbReference>
<dbReference type="PANTHER" id="PTHR13754">
    <property type="entry name" value="METALLO-BETA-LACTAMASE SUPERFAMILY PROTEIN"/>
    <property type="match status" value="1"/>
</dbReference>
<organism evidence="2 3">
    <name type="scientific">Candidatus Scatomonas pullistercoris</name>
    <dbReference type="NCBI Taxonomy" id="2840920"/>
    <lineage>
        <taxon>Bacteria</taxon>
        <taxon>Bacillati</taxon>
        <taxon>Bacillota</taxon>
        <taxon>Clostridia</taxon>
        <taxon>Lachnospirales</taxon>
        <taxon>Lachnospiraceae</taxon>
        <taxon>Lachnospiraceae incertae sedis</taxon>
        <taxon>Candidatus Scatomonas</taxon>
    </lineage>
</organism>
<protein>
    <submittedName>
        <fullName evidence="2">MBL fold metallo-hydrolase</fullName>
    </submittedName>
</protein>
<name>A0A9D1P1E0_9FIRM</name>
<dbReference type="GO" id="GO:0016740">
    <property type="term" value="F:transferase activity"/>
    <property type="evidence" value="ECO:0007669"/>
    <property type="project" value="TreeGrafter"/>
</dbReference>
<dbReference type="AlphaFoldDB" id="A0A9D1P1E0"/>
<reference evidence="2" key="1">
    <citation type="submission" date="2020-10" db="EMBL/GenBank/DDBJ databases">
        <authorList>
            <person name="Gilroy R."/>
        </authorList>
    </citation>
    <scope>NUCLEOTIDE SEQUENCE</scope>
    <source>
        <strain evidence="2">CHK188-20938</strain>
    </source>
</reference>